<protein>
    <recommendedName>
        <fullName evidence="4">Cytochrome oxidase Cu insertion factor (SCO1/SenC/PrrC family)</fullName>
    </recommendedName>
</protein>
<dbReference type="Proteomes" id="UP001595710">
    <property type="component" value="Unassembled WGS sequence"/>
</dbReference>
<dbReference type="RefSeq" id="WP_377362380.1">
    <property type="nucleotide sequence ID" value="NZ_JBHRYN010000007.1"/>
</dbReference>
<evidence type="ECO:0000313" key="3">
    <source>
        <dbReference type="Proteomes" id="UP001595710"/>
    </source>
</evidence>
<dbReference type="EMBL" id="JBHRYN010000007">
    <property type="protein sequence ID" value="MFC3700984.1"/>
    <property type="molecule type" value="Genomic_DNA"/>
</dbReference>
<name>A0ABV7WRQ6_9GAMM</name>
<organism evidence="2 3">
    <name type="scientific">Reinekea marina</name>
    <dbReference type="NCBI Taxonomy" id="1310421"/>
    <lineage>
        <taxon>Bacteria</taxon>
        <taxon>Pseudomonadati</taxon>
        <taxon>Pseudomonadota</taxon>
        <taxon>Gammaproteobacteria</taxon>
        <taxon>Oceanospirillales</taxon>
        <taxon>Saccharospirillaceae</taxon>
        <taxon>Reinekea</taxon>
    </lineage>
</organism>
<sequence length="196" mass="22211">MSQNSAVSPAQSAPYSKMQLLIILLTPIIVMGASSWLYFSGVLMPDGHTNKGVLLTPVLSVTDFGFPEPVISEERQWMMIQLSTDCTEQCEERVYVQRQIHVALGKLESRIDRVLLTENSNSDQLKQNFPRLTIKPITQQDLSEQLRERVPEEVLLNNPVFIADPFGNVMLYFTDEHDYKAQISDIKKLLKLSTIG</sequence>
<evidence type="ECO:0000256" key="1">
    <source>
        <dbReference type="SAM" id="Phobius"/>
    </source>
</evidence>
<keyword evidence="1" id="KW-0472">Membrane</keyword>
<evidence type="ECO:0000313" key="2">
    <source>
        <dbReference type="EMBL" id="MFC3700984.1"/>
    </source>
</evidence>
<reference evidence="3" key="1">
    <citation type="journal article" date="2019" name="Int. J. Syst. Evol. Microbiol.">
        <title>The Global Catalogue of Microorganisms (GCM) 10K type strain sequencing project: providing services to taxonomists for standard genome sequencing and annotation.</title>
        <authorList>
            <consortium name="The Broad Institute Genomics Platform"/>
            <consortium name="The Broad Institute Genome Sequencing Center for Infectious Disease"/>
            <person name="Wu L."/>
            <person name="Ma J."/>
        </authorList>
    </citation>
    <scope>NUCLEOTIDE SEQUENCE [LARGE SCALE GENOMIC DNA]</scope>
    <source>
        <strain evidence="3">CECT 8288</strain>
    </source>
</reference>
<keyword evidence="1" id="KW-0812">Transmembrane</keyword>
<evidence type="ECO:0008006" key="4">
    <source>
        <dbReference type="Google" id="ProtNLM"/>
    </source>
</evidence>
<keyword evidence="3" id="KW-1185">Reference proteome</keyword>
<accession>A0ABV7WRQ6</accession>
<proteinExistence type="predicted"/>
<feature type="transmembrane region" description="Helical" evidence="1">
    <location>
        <begin position="20"/>
        <end position="39"/>
    </location>
</feature>
<keyword evidence="1" id="KW-1133">Transmembrane helix</keyword>
<comment type="caution">
    <text evidence="2">The sequence shown here is derived from an EMBL/GenBank/DDBJ whole genome shotgun (WGS) entry which is preliminary data.</text>
</comment>
<gene>
    <name evidence="2" type="ORF">ACFOND_04955</name>
</gene>